<evidence type="ECO:0000313" key="2">
    <source>
        <dbReference type="Proteomes" id="UP000499080"/>
    </source>
</evidence>
<reference evidence="1 2" key="1">
    <citation type="journal article" date="2019" name="Sci. Rep.">
        <title>Orb-weaving spider Araneus ventricosus genome elucidates the spidroin gene catalogue.</title>
        <authorList>
            <person name="Kono N."/>
            <person name="Nakamura H."/>
            <person name="Ohtoshi R."/>
            <person name="Moran D.A.P."/>
            <person name="Shinohara A."/>
            <person name="Yoshida Y."/>
            <person name="Fujiwara M."/>
            <person name="Mori M."/>
            <person name="Tomita M."/>
            <person name="Arakawa K."/>
        </authorList>
    </citation>
    <scope>NUCLEOTIDE SEQUENCE [LARGE SCALE GENOMIC DNA]</scope>
</reference>
<sequence length="104" mass="12327">MIIGYGVIWWRIWIRIETLQGRDLIPLKTRWVWLTKLCHRVSDVLKLPYGGLESSDLTRNLNMYIQSSNSKYRKGGHLGGHFPREDRIYKRRTVLPKEGRLATF</sequence>
<name>A0A4Y2WM60_ARAVE</name>
<organism evidence="1 2">
    <name type="scientific">Araneus ventricosus</name>
    <name type="common">Orbweaver spider</name>
    <name type="synonym">Epeira ventricosa</name>
    <dbReference type="NCBI Taxonomy" id="182803"/>
    <lineage>
        <taxon>Eukaryota</taxon>
        <taxon>Metazoa</taxon>
        <taxon>Ecdysozoa</taxon>
        <taxon>Arthropoda</taxon>
        <taxon>Chelicerata</taxon>
        <taxon>Arachnida</taxon>
        <taxon>Araneae</taxon>
        <taxon>Araneomorphae</taxon>
        <taxon>Entelegynae</taxon>
        <taxon>Araneoidea</taxon>
        <taxon>Araneidae</taxon>
        <taxon>Araneus</taxon>
    </lineage>
</organism>
<dbReference type="AlphaFoldDB" id="A0A4Y2WM60"/>
<keyword evidence="2" id="KW-1185">Reference proteome</keyword>
<accession>A0A4Y2WM60</accession>
<dbReference type="EMBL" id="BGPR01062333">
    <property type="protein sequence ID" value="GBO37788.1"/>
    <property type="molecule type" value="Genomic_DNA"/>
</dbReference>
<protein>
    <submittedName>
        <fullName evidence="1">Uncharacterized protein</fullName>
    </submittedName>
</protein>
<proteinExistence type="predicted"/>
<evidence type="ECO:0000313" key="1">
    <source>
        <dbReference type="EMBL" id="GBO37788.1"/>
    </source>
</evidence>
<gene>
    <name evidence="1" type="ORF">AVEN_61022_1</name>
</gene>
<dbReference type="Proteomes" id="UP000499080">
    <property type="component" value="Unassembled WGS sequence"/>
</dbReference>
<comment type="caution">
    <text evidence="1">The sequence shown here is derived from an EMBL/GenBank/DDBJ whole genome shotgun (WGS) entry which is preliminary data.</text>
</comment>